<evidence type="ECO:0000313" key="3">
    <source>
        <dbReference type="Proteomes" id="UP001620626"/>
    </source>
</evidence>
<name>A0ABD2HY00_9BILA</name>
<gene>
    <name evidence="2" type="ORF">niasHT_031047</name>
</gene>
<evidence type="ECO:0000256" key="1">
    <source>
        <dbReference type="SAM" id="Phobius"/>
    </source>
</evidence>
<protein>
    <submittedName>
        <fullName evidence="2">Uncharacterized protein</fullName>
    </submittedName>
</protein>
<proteinExistence type="predicted"/>
<feature type="transmembrane region" description="Helical" evidence="1">
    <location>
        <begin position="46"/>
        <end position="66"/>
    </location>
</feature>
<dbReference type="Proteomes" id="UP001620626">
    <property type="component" value="Unassembled WGS sequence"/>
</dbReference>
<keyword evidence="1" id="KW-1133">Transmembrane helix</keyword>
<accession>A0ABD2HY00</accession>
<reference evidence="2 3" key="1">
    <citation type="submission" date="2024-10" db="EMBL/GenBank/DDBJ databases">
        <authorList>
            <person name="Kim D."/>
        </authorList>
    </citation>
    <scope>NUCLEOTIDE SEQUENCE [LARGE SCALE GENOMIC DNA]</scope>
    <source>
        <strain evidence="2">BH-2024</strain>
    </source>
</reference>
<sequence length="93" mass="10547">MLRVRRQNRIMAELLRPKATSIATRKILLAEYSESEQSDRSSSNTITTIIIMLGILGLFLTTAVYLHSCVHDLQKDLQKLTNDFVKMKAILGI</sequence>
<organism evidence="2 3">
    <name type="scientific">Heterodera trifolii</name>
    <dbReference type="NCBI Taxonomy" id="157864"/>
    <lineage>
        <taxon>Eukaryota</taxon>
        <taxon>Metazoa</taxon>
        <taxon>Ecdysozoa</taxon>
        <taxon>Nematoda</taxon>
        <taxon>Chromadorea</taxon>
        <taxon>Rhabditida</taxon>
        <taxon>Tylenchina</taxon>
        <taxon>Tylenchomorpha</taxon>
        <taxon>Tylenchoidea</taxon>
        <taxon>Heteroderidae</taxon>
        <taxon>Heteroderinae</taxon>
        <taxon>Heterodera</taxon>
    </lineage>
</organism>
<keyword evidence="3" id="KW-1185">Reference proteome</keyword>
<evidence type="ECO:0000313" key="2">
    <source>
        <dbReference type="EMBL" id="KAL3071856.1"/>
    </source>
</evidence>
<keyword evidence="1" id="KW-0472">Membrane</keyword>
<keyword evidence="1" id="KW-0812">Transmembrane</keyword>
<dbReference type="AlphaFoldDB" id="A0ABD2HY00"/>
<dbReference type="EMBL" id="JBICBT010001355">
    <property type="protein sequence ID" value="KAL3071856.1"/>
    <property type="molecule type" value="Genomic_DNA"/>
</dbReference>
<comment type="caution">
    <text evidence="2">The sequence shown here is derived from an EMBL/GenBank/DDBJ whole genome shotgun (WGS) entry which is preliminary data.</text>
</comment>